<keyword evidence="9 10" id="KW-0066">ATP synthesis</keyword>
<dbReference type="GO" id="GO:0045259">
    <property type="term" value="C:proton-transporting ATP synthase complex"/>
    <property type="evidence" value="ECO:0007669"/>
    <property type="project" value="UniProtKB-KW"/>
</dbReference>
<comment type="similarity">
    <text evidence="3 10">Belongs to the ATPase gamma chain family.</text>
</comment>
<dbReference type="InterPro" id="IPR035968">
    <property type="entry name" value="ATP_synth_F1_ATPase_gsu"/>
</dbReference>
<evidence type="ECO:0000313" key="11">
    <source>
        <dbReference type="EMBL" id="PIV25294.1"/>
    </source>
</evidence>
<keyword evidence="4 10" id="KW-0813">Transport</keyword>
<dbReference type="CDD" id="cd12151">
    <property type="entry name" value="F1-ATPase_gamma"/>
    <property type="match status" value="1"/>
</dbReference>
<keyword evidence="10" id="KW-1003">Cell membrane</keyword>
<dbReference type="GO" id="GO:0042777">
    <property type="term" value="P:proton motive force-driven plasma membrane ATP synthesis"/>
    <property type="evidence" value="ECO:0007669"/>
    <property type="project" value="UniProtKB-UniRule"/>
</dbReference>
<dbReference type="Gene3D" id="3.40.1380.10">
    <property type="match status" value="1"/>
</dbReference>
<keyword evidence="6 10" id="KW-0406">Ion transport</keyword>
<dbReference type="SUPFAM" id="SSF52943">
    <property type="entry name" value="ATP synthase (F1-ATPase), gamma subunit"/>
    <property type="match status" value="1"/>
</dbReference>
<dbReference type="Gene3D" id="1.10.287.80">
    <property type="entry name" value="ATP synthase, gamma subunit, helix hairpin domain"/>
    <property type="match status" value="1"/>
</dbReference>
<evidence type="ECO:0000256" key="10">
    <source>
        <dbReference type="HAMAP-Rule" id="MF_00815"/>
    </source>
</evidence>
<gene>
    <name evidence="10 11" type="primary">atpG</name>
    <name evidence="11" type="ORF">COS38_02370</name>
</gene>
<dbReference type="GO" id="GO:0046933">
    <property type="term" value="F:proton-transporting ATP synthase activity, rotational mechanism"/>
    <property type="evidence" value="ECO:0007669"/>
    <property type="project" value="UniProtKB-UniRule"/>
</dbReference>
<dbReference type="Pfam" id="PF00231">
    <property type="entry name" value="ATP-synt"/>
    <property type="match status" value="1"/>
</dbReference>
<evidence type="ECO:0000256" key="5">
    <source>
        <dbReference type="ARBA" id="ARBA00022781"/>
    </source>
</evidence>
<evidence type="ECO:0000313" key="12">
    <source>
        <dbReference type="Proteomes" id="UP000229966"/>
    </source>
</evidence>
<dbReference type="Proteomes" id="UP000229966">
    <property type="component" value="Unassembled WGS sequence"/>
</dbReference>
<comment type="subunit">
    <text evidence="10">F-type ATPases have 2 components, CF(1) - the catalytic core - and CF(0) - the membrane proton channel. CF(1) has five subunits: alpha(3), beta(3), gamma(1), delta(1), epsilon(1). CF(0) has three main subunits: a, b and c.</text>
</comment>
<dbReference type="NCBIfam" id="TIGR01146">
    <property type="entry name" value="ATPsyn_F1gamma"/>
    <property type="match status" value="1"/>
</dbReference>
<dbReference type="AlphaFoldDB" id="A0A2M7CI19"/>
<dbReference type="PANTHER" id="PTHR11693">
    <property type="entry name" value="ATP SYNTHASE GAMMA CHAIN"/>
    <property type="match status" value="1"/>
</dbReference>
<proteinExistence type="inferred from homology"/>
<evidence type="ECO:0000256" key="7">
    <source>
        <dbReference type="ARBA" id="ARBA00023136"/>
    </source>
</evidence>
<evidence type="ECO:0000256" key="2">
    <source>
        <dbReference type="ARBA" id="ARBA00004170"/>
    </source>
</evidence>
<dbReference type="InterPro" id="IPR000131">
    <property type="entry name" value="ATP_synth_F1_gsu"/>
</dbReference>
<sequence>MPNTQIIRRRIKSIKNITQITKAMEMVAVSKMKKAEEKTAKSKKYAELASEIAVILKLAGANSHRYVKNFHIITKELIIIITSNKGLCGSFNVAILKKIVDYMGTRQDRQFEIITIGKKGNRFLQSRGFPVIADFEISDNPVSGDIAPILQLVDQKFSASDCQKISVAFTEFVSTLKQIPTISGLLPFEKQVAESQDIPESEKNLEYLFEPAKSQILKAILPKIMQIKLFQYILESIASEHSSRMMAMQNASKSGKEIVTKLNLLYNSIRQSAITQEIAEITAGAENLN</sequence>
<keyword evidence="8 10" id="KW-0139">CF(1)</keyword>
<evidence type="ECO:0000256" key="8">
    <source>
        <dbReference type="ARBA" id="ARBA00023196"/>
    </source>
</evidence>
<keyword evidence="5 10" id="KW-0375">Hydrogen ion transport</keyword>
<comment type="function">
    <text evidence="1 10">Produces ATP from ADP in the presence of a proton gradient across the membrane. The gamma chain is believed to be important in regulating ATPase activity and the flow of protons through the CF(0) complex.</text>
</comment>
<organism evidence="11 12">
    <name type="scientific">Candidatus Berkelbacteria bacterium CG03_land_8_20_14_0_80_40_36</name>
    <dbReference type="NCBI Taxonomy" id="1974509"/>
    <lineage>
        <taxon>Bacteria</taxon>
        <taxon>Candidatus Berkelbacteria</taxon>
    </lineage>
</organism>
<evidence type="ECO:0000256" key="3">
    <source>
        <dbReference type="ARBA" id="ARBA00007681"/>
    </source>
</evidence>
<protein>
    <recommendedName>
        <fullName evidence="10">ATP synthase gamma chain</fullName>
    </recommendedName>
    <alternativeName>
        <fullName evidence="10">ATP synthase F1 sector gamma subunit</fullName>
    </alternativeName>
    <alternativeName>
        <fullName evidence="10">F-ATPase gamma subunit</fullName>
    </alternativeName>
</protein>
<dbReference type="PANTHER" id="PTHR11693:SF22">
    <property type="entry name" value="ATP SYNTHASE SUBUNIT GAMMA, MITOCHONDRIAL"/>
    <property type="match status" value="1"/>
</dbReference>
<keyword evidence="7 10" id="KW-0472">Membrane</keyword>
<evidence type="ECO:0000256" key="1">
    <source>
        <dbReference type="ARBA" id="ARBA00003456"/>
    </source>
</evidence>
<dbReference type="GO" id="GO:0005524">
    <property type="term" value="F:ATP binding"/>
    <property type="evidence" value="ECO:0007669"/>
    <property type="project" value="UniProtKB-UniRule"/>
</dbReference>
<comment type="subcellular location">
    <subcellularLocation>
        <location evidence="10">Cell membrane</location>
        <topology evidence="10">Peripheral membrane protein</topology>
    </subcellularLocation>
    <subcellularLocation>
        <location evidence="2">Membrane</location>
        <topology evidence="2">Peripheral membrane protein</topology>
    </subcellularLocation>
</comment>
<dbReference type="EMBL" id="PEUM01000065">
    <property type="protein sequence ID" value="PIV25294.1"/>
    <property type="molecule type" value="Genomic_DNA"/>
</dbReference>
<comment type="caution">
    <text evidence="11">The sequence shown here is derived from an EMBL/GenBank/DDBJ whole genome shotgun (WGS) entry which is preliminary data.</text>
</comment>
<dbReference type="PRINTS" id="PR00126">
    <property type="entry name" value="ATPASEGAMMA"/>
</dbReference>
<dbReference type="GO" id="GO:0005886">
    <property type="term" value="C:plasma membrane"/>
    <property type="evidence" value="ECO:0007669"/>
    <property type="project" value="UniProtKB-SubCell"/>
</dbReference>
<evidence type="ECO:0000256" key="6">
    <source>
        <dbReference type="ARBA" id="ARBA00023065"/>
    </source>
</evidence>
<evidence type="ECO:0000256" key="4">
    <source>
        <dbReference type="ARBA" id="ARBA00022448"/>
    </source>
</evidence>
<dbReference type="HAMAP" id="MF_00815">
    <property type="entry name" value="ATP_synth_gamma_bact"/>
    <property type="match status" value="1"/>
</dbReference>
<evidence type="ECO:0000256" key="9">
    <source>
        <dbReference type="ARBA" id="ARBA00023310"/>
    </source>
</evidence>
<accession>A0A2M7CI19</accession>
<name>A0A2M7CI19_9BACT</name>
<reference evidence="12" key="1">
    <citation type="submission" date="2017-09" db="EMBL/GenBank/DDBJ databases">
        <title>Depth-based differentiation of microbial function through sediment-hosted aquifers and enrichment of novel symbionts in the deep terrestrial subsurface.</title>
        <authorList>
            <person name="Probst A.J."/>
            <person name="Ladd B."/>
            <person name="Jarett J.K."/>
            <person name="Geller-Mcgrath D.E."/>
            <person name="Sieber C.M.K."/>
            <person name="Emerson J.B."/>
            <person name="Anantharaman K."/>
            <person name="Thomas B.C."/>
            <person name="Malmstrom R."/>
            <person name="Stieglmeier M."/>
            <person name="Klingl A."/>
            <person name="Woyke T."/>
            <person name="Ryan C.M."/>
            <person name="Banfield J.F."/>
        </authorList>
    </citation>
    <scope>NUCLEOTIDE SEQUENCE [LARGE SCALE GENOMIC DNA]</scope>
</reference>